<keyword evidence="2" id="KW-1185">Reference proteome</keyword>
<dbReference type="AlphaFoldDB" id="A0ABD3VJD1"/>
<sequence>MFLSANTSLEVMFNKISNLNNDISTKLMENVKCCVEERLNKDVMSLLRSLNDVENFIEQLSNDAKSVNLSLQDELNLLLQKDGSTIAVGGQDSFNGSSPKSQLFRNSGQRNEKVQKLNNAILYIKPTSLHTESFFGSVRISVQN</sequence>
<protein>
    <submittedName>
        <fullName evidence="1">Uncharacterized protein</fullName>
    </submittedName>
</protein>
<dbReference type="EMBL" id="JBJQND010000011">
    <property type="protein sequence ID" value="KAL3861689.1"/>
    <property type="molecule type" value="Genomic_DNA"/>
</dbReference>
<evidence type="ECO:0000313" key="2">
    <source>
        <dbReference type="Proteomes" id="UP001634394"/>
    </source>
</evidence>
<name>A0ABD3VJD1_SINWO</name>
<gene>
    <name evidence="1" type="ORF">ACJMK2_007713</name>
</gene>
<accession>A0ABD3VJD1</accession>
<organism evidence="1 2">
    <name type="scientific">Sinanodonta woodiana</name>
    <name type="common">Chinese pond mussel</name>
    <name type="synonym">Anodonta woodiana</name>
    <dbReference type="NCBI Taxonomy" id="1069815"/>
    <lineage>
        <taxon>Eukaryota</taxon>
        <taxon>Metazoa</taxon>
        <taxon>Spiralia</taxon>
        <taxon>Lophotrochozoa</taxon>
        <taxon>Mollusca</taxon>
        <taxon>Bivalvia</taxon>
        <taxon>Autobranchia</taxon>
        <taxon>Heteroconchia</taxon>
        <taxon>Palaeoheterodonta</taxon>
        <taxon>Unionida</taxon>
        <taxon>Unionoidea</taxon>
        <taxon>Unionidae</taxon>
        <taxon>Unioninae</taxon>
        <taxon>Sinanodonta</taxon>
    </lineage>
</organism>
<dbReference type="Proteomes" id="UP001634394">
    <property type="component" value="Unassembled WGS sequence"/>
</dbReference>
<comment type="caution">
    <text evidence="1">The sequence shown here is derived from an EMBL/GenBank/DDBJ whole genome shotgun (WGS) entry which is preliminary data.</text>
</comment>
<proteinExistence type="predicted"/>
<reference evidence="1 2" key="1">
    <citation type="submission" date="2024-11" db="EMBL/GenBank/DDBJ databases">
        <title>Chromosome-level genome assembly of the freshwater bivalve Anodonta woodiana.</title>
        <authorList>
            <person name="Chen X."/>
        </authorList>
    </citation>
    <scope>NUCLEOTIDE SEQUENCE [LARGE SCALE GENOMIC DNA]</scope>
    <source>
        <strain evidence="1">MN2024</strain>
        <tissue evidence="1">Gills</tissue>
    </source>
</reference>
<evidence type="ECO:0000313" key="1">
    <source>
        <dbReference type="EMBL" id="KAL3861689.1"/>
    </source>
</evidence>